<accession>A0A0K6I1D6</accession>
<evidence type="ECO:0000313" key="3">
    <source>
        <dbReference type="EMBL" id="CUA97072.1"/>
    </source>
</evidence>
<dbReference type="Proteomes" id="UP000183649">
    <property type="component" value="Unassembled WGS sequence"/>
</dbReference>
<gene>
    <name evidence="3" type="ORF">Ga0061069_10597</name>
</gene>
<feature type="domain" description="RNA polymerase sigma factor 70 region 4 type 2" evidence="2">
    <location>
        <begin position="307"/>
        <end position="347"/>
    </location>
</feature>
<dbReference type="Pfam" id="PF08281">
    <property type="entry name" value="Sigma70_r4_2"/>
    <property type="match status" value="1"/>
</dbReference>
<dbReference type="RefSeq" id="WP_055450502.1">
    <property type="nucleotide sequence ID" value="NZ_CYHF01000005.1"/>
</dbReference>
<reference evidence="4" key="1">
    <citation type="submission" date="2015-08" db="EMBL/GenBank/DDBJ databases">
        <authorList>
            <person name="Varghese N."/>
        </authorList>
    </citation>
    <scope>NUCLEOTIDE SEQUENCE [LARGE SCALE GENOMIC DNA]</scope>
    <source>
        <strain evidence="4">DSM 18181</strain>
    </source>
</reference>
<dbReference type="InterPro" id="IPR036388">
    <property type="entry name" value="WH-like_DNA-bd_sf"/>
</dbReference>
<dbReference type="STRING" id="339866.GCA_001418255_01603"/>
<dbReference type="Gene3D" id="3.30.160.100">
    <property type="entry name" value="Ribosome hibernation promotion factor-like"/>
    <property type="match status" value="1"/>
</dbReference>
<dbReference type="GO" id="GO:0016987">
    <property type="term" value="F:sigma factor activity"/>
    <property type="evidence" value="ECO:0007669"/>
    <property type="project" value="InterPro"/>
</dbReference>
<proteinExistence type="predicted"/>
<dbReference type="InterPro" id="IPR013324">
    <property type="entry name" value="RNA_pol_sigma_r3/r4-like"/>
</dbReference>
<dbReference type="Gene3D" id="1.10.10.10">
    <property type="entry name" value="Winged helix-like DNA-binding domain superfamily/Winged helix DNA-binding domain"/>
    <property type="match status" value="1"/>
</dbReference>
<evidence type="ECO:0000259" key="2">
    <source>
        <dbReference type="Pfam" id="PF08281"/>
    </source>
</evidence>
<dbReference type="InterPro" id="IPR013249">
    <property type="entry name" value="RNA_pol_sigma70_r4_t2"/>
</dbReference>
<dbReference type="InterPro" id="IPR036567">
    <property type="entry name" value="RHF-like"/>
</dbReference>
<dbReference type="GO" id="GO:0003677">
    <property type="term" value="F:DNA binding"/>
    <property type="evidence" value="ECO:0007669"/>
    <property type="project" value="InterPro"/>
</dbReference>
<evidence type="ECO:0000313" key="4">
    <source>
        <dbReference type="Proteomes" id="UP000183649"/>
    </source>
</evidence>
<organism evidence="3 4">
    <name type="scientific">Thiomonas bhubaneswarensis</name>
    <dbReference type="NCBI Taxonomy" id="339866"/>
    <lineage>
        <taxon>Bacteria</taxon>
        <taxon>Pseudomonadati</taxon>
        <taxon>Pseudomonadota</taxon>
        <taxon>Betaproteobacteria</taxon>
        <taxon>Burkholderiales</taxon>
        <taxon>Thiomonas</taxon>
    </lineage>
</organism>
<dbReference type="GO" id="GO:0006352">
    <property type="term" value="P:DNA-templated transcription initiation"/>
    <property type="evidence" value="ECO:0007669"/>
    <property type="project" value="InterPro"/>
</dbReference>
<dbReference type="EMBL" id="CYHF01000005">
    <property type="protein sequence ID" value="CUA97072.1"/>
    <property type="molecule type" value="Genomic_DNA"/>
</dbReference>
<keyword evidence="4" id="KW-1185">Reference proteome</keyword>
<dbReference type="SUPFAM" id="SSF88659">
    <property type="entry name" value="Sigma3 and sigma4 domains of RNA polymerase sigma factors"/>
    <property type="match status" value="1"/>
</dbReference>
<protein>
    <submittedName>
        <fullName evidence="3">Sigma-70, region 4</fullName>
    </submittedName>
</protein>
<evidence type="ECO:0000256" key="1">
    <source>
        <dbReference type="SAM" id="MobiDB-lite"/>
    </source>
</evidence>
<dbReference type="AlphaFoldDB" id="A0A0K6I1D6"/>
<dbReference type="OrthoDB" id="8906778at2"/>
<feature type="region of interest" description="Disordered" evidence="1">
    <location>
        <begin position="262"/>
        <end position="281"/>
    </location>
</feature>
<name>A0A0K6I1D6_9BURK</name>
<sequence>MIIKPHFEGLSTSDTSTWQATVDDYASRQLRPMLQAHGVGNGVLHATLRRLSKRQHTFEAELYMHLPGKKIITATARGEQVPAVTERAVDRLFREAKRHFAQLHGQGRDRRTLRKQRLDEIEQRLAALPAPVAEQSRQGIETLLQQLTPVATRELAYLRANGDLPAGYPTVTDVVDEAAAQTRAAWKAEYDASKVYQQLLKHLFKAIDHEVAAVRPYAEAESIDAEVAPDAEDQAEAMVQEEVYEYYQPDDSLSLADVLPAADTQAEESAPEKEGEDTQAEELAIAQSEDEQPDGPRRSEQAYALNVVKALPIVWRRALLLRAFDDLSNADIASVLEVEEAAVNGWIDQSCSFVQARLTDAGVPLPTGHAREVVLTLLQTRR</sequence>